<dbReference type="CDD" id="cd02970">
    <property type="entry name" value="PRX_like2"/>
    <property type="match status" value="1"/>
</dbReference>
<evidence type="ECO:0000256" key="5">
    <source>
        <dbReference type="ARBA" id="ARBA00023157"/>
    </source>
</evidence>
<dbReference type="EMBL" id="MG820555">
    <property type="protein sequence ID" value="AYO97679.1"/>
    <property type="molecule type" value="Genomic_DNA"/>
</dbReference>
<keyword evidence="2" id="KW-0575">Peroxidase</keyword>
<evidence type="ECO:0000256" key="4">
    <source>
        <dbReference type="ARBA" id="ARBA00023002"/>
    </source>
</evidence>
<dbReference type="EMBL" id="NCSJ02000175">
    <property type="protein sequence ID" value="RFU28123.1"/>
    <property type="molecule type" value="Genomic_DNA"/>
</dbReference>
<organism evidence="11 12">
    <name type="scientific">Scytalidium lignicola</name>
    <name type="common">Hyphomycete</name>
    <dbReference type="NCBI Taxonomy" id="5539"/>
    <lineage>
        <taxon>Eukaryota</taxon>
        <taxon>Fungi</taxon>
        <taxon>Dikarya</taxon>
        <taxon>Ascomycota</taxon>
        <taxon>Pezizomycotina</taxon>
        <taxon>Leotiomycetes</taxon>
        <taxon>Leotiomycetes incertae sedis</taxon>
        <taxon>Scytalidium</taxon>
    </lineage>
</organism>
<feature type="domain" description="Thioredoxin" evidence="10">
    <location>
        <begin position="43"/>
        <end position="215"/>
    </location>
</feature>
<dbReference type="AlphaFoldDB" id="A0A3E2H503"/>
<feature type="non-terminal residue" evidence="11">
    <location>
        <position position="1"/>
    </location>
</feature>
<dbReference type="Proteomes" id="UP000258309">
    <property type="component" value="Unassembled WGS sequence"/>
</dbReference>
<sequence length="215" mass="23538">MALNAELAATKKNFYSSIPSEISQLLENSISTAKSEFDASKAIQVGATFPSFNLSDATGKEVTLADLLAKGNGVLISFYRGSWCPYCNLELRALQKHLAEFEAKGVTLLAITPELPDASLTTAEKNELKFPVLSDVGAKLTKEIGIFWQQTQGLRGMLSGNGLDWKKQYGDDSFGVPIPATFLLDKQGVVRNEFLDADWSTRLEPTTALEWVNKL</sequence>
<dbReference type="OrthoDB" id="338622at2759"/>
<keyword evidence="3" id="KW-0049">Antioxidant</keyword>
<dbReference type="PANTHER" id="PTHR42801:SF7">
    <property type="entry name" value="SLL1159 PROTEIN"/>
    <property type="match status" value="1"/>
</dbReference>
<evidence type="ECO:0000259" key="10">
    <source>
        <dbReference type="PROSITE" id="PS51352"/>
    </source>
</evidence>
<protein>
    <recommendedName>
        <fullName evidence="1">thioredoxin-dependent peroxiredoxin</fullName>
        <ecNumber evidence="1">1.11.1.24</ecNumber>
    </recommendedName>
    <alternativeName>
        <fullName evidence="7">Thioredoxin peroxidase</fullName>
    </alternativeName>
</protein>
<reference evidence="11 12" key="1">
    <citation type="submission" date="2018-05" db="EMBL/GenBank/DDBJ databases">
        <title>Draft genome sequence of Scytalidium lignicola DSM 105466, a ubiquitous saprotrophic fungus.</title>
        <authorList>
            <person name="Buettner E."/>
            <person name="Gebauer A.M."/>
            <person name="Hofrichter M."/>
            <person name="Liers C."/>
            <person name="Kellner H."/>
        </authorList>
    </citation>
    <scope>NUCLEOTIDE SEQUENCE [LARGE SCALE GENOMIC DNA]</scope>
    <source>
        <strain evidence="11 12">DSM 105466</strain>
    </source>
</reference>
<evidence type="ECO:0000313" key="11">
    <source>
        <dbReference type="EMBL" id="RFU28123.1"/>
    </source>
</evidence>
<comment type="similarity">
    <text evidence="8">Belongs to the peroxiredoxin family. BCP/PrxQ subfamily.</text>
</comment>
<dbReference type="Gene3D" id="3.40.30.10">
    <property type="entry name" value="Glutaredoxin"/>
    <property type="match status" value="1"/>
</dbReference>
<feature type="non-terminal residue" evidence="11">
    <location>
        <position position="215"/>
    </location>
</feature>
<dbReference type="InterPro" id="IPR050924">
    <property type="entry name" value="Peroxiredoxin_BCP/PrxQ"/>
</dbReference>
<evidence type="ECO:0000256" key="6">
    <source>
        <dbReference type="ARBA" id="ARBA00023284"/>
    </source>
</evidence>
<dbReference type="EC" id="1.11.1.24" evidence="1"/>
<evidence type="ECO:0000256" key="1">
    <source>
        <dbReference type="ARBA" id="ARBA00013017"/>
    </source>
</evidence>
<evidence type="ECO:0000256" key="9">
    <source>
        <dbReference type="ARBA" id="ARBA00049091"/>
    </source>
</evidence>
<dbReference type="STRING" id="5539.A0A3E2H503"/>
<comment type="catalytic activity">
    <reaction evidence="9">
        <text>a hydroperoxide + [thioredoxin]-dithiol = an alcohol + [thioredoxin]-disulfide + H2O</text>
        <dbReference type="Rhea" id="RHEA:62620"/>
        <dbReference type="Rhea" id="RHEA-COMP:10698"/>
        <dbReference type="Rhea" id="RHEA-COMP:10700"/>
        <dbReference type="ChEBI" id="CHEBI:15377"/>
        <dbReference type="ChEBI" id="CHEBI:29950"/>
        <dbReference type="ChEBI" id="CHEBI:30879"/>
        <dbReference type="ChEBI" id="CHEBI:35924"/>
        <dbReference type="ChEBI" id="CHEBI:50058"/>
        <dbReference type="EC" id="1.11.1.24"/>
    </reaction>
</comment>
<accession>A0A3E2H503</accession>
<dbReference type="OMA" id="TWYRGGW"/>
<keyword evidence="6" id="KW-0676">Redox-active center</keyword>
<evidence type="ECO:0000256" key="3">
    <source>
        <dbReference type="ARBA" id="ARBA00022862"/>
    </source>
</evidence>
<dbReference type="SUPFAM" id="SSF52833">
    <property type="entry name" value="Thioredoxin-like"/>
    <property type="match status" value="1"/>
</dbReference>
<evidence type="ECO:0000256" key="8">
    <source>
        <dbReference type="ARBA" id="ARBA00038489"/>
    </source>
</evidence>
<dbReference type="PANTHER" id="PTHR42801">
    <property type="entry name" value="THIOREDOXIN-DEPENDENT PEROXIDE REDUCTASE"/>
    <property type="match status" value="1"/>
</dbReference>
<dbReference type="InterPro" id="IPR036249">
    <property type="entry name" value="Thioredoxin-like_sf"/>
</dbReference>
<dbReference type="InterPro" id="IPR013766">
    <property type="entry name" value="Thioredoxin_domain"/>
</dbReference>
<gene>
    <name evidence="11" type="ORF">B7463_g8232</name>
</gene>
<keyword evidence="4" id="KW-0560">Oxidoreductase</keyword>
<dbReference type="GO" id="GO:0005737">
    <property type="term" value="C:cytoplasm"/>
    <property type="evidence" value="ECO:0007669"/>
    <property type="project" value="TreeGrafter"/>
</dbReference>
<dbReference type="GO" id="GO:0008379">
    <property type="term" value="F:thioredoxin peroxidase activity"/>
    <property type="evidence" value="ECO:0007669"/>
    <property type="project" value="TreeGrafter"/>
</dbReference>
<name>A0A3E2H503_SCYLI</name>
<dbReference type="InterPro" id="IPR000866">
    <property type="entry name" value="AhpC/TSA"/>
</dbReference>
<proteinExistence type="inferred from homology"/>
<dbReference type="GO" id="GO:0034599">
    <property type="term" value="P:cellular response to oxidative stress"/>
    <property type="evidence" value="ECO:0007669"/>
    <property type="project" value="TreeGrafter"/>
</dbReference>
<evidence type="ECO:0000313" key="12">
    <source>
        <dbReference type="Proteomes" id="UP000258309"/>
    </source>
</evidence>
<evidence type="ECO:0000256" key="2">
    <source>
        <dbReference type="ARBA" id="ARBA00022559"/>
    </source>
</evidence>
<keyword evidence="12" id="KW-1185">Reference proteome</keyword>
<dbReference type="PROSITE" id="PS51352">
    <property type="entry name" value="THIOREDOXIN_2"/>
    <property type="match status" value="1"/>
</dbReference>
<keyword evidence="5" id="KW-1015">Disulfide bond</keyword>
<dbReference type="GO" id="GO:0045454">
    <property type="term" value="P:cell redox homeostasis"/>
    <property type="evidence" value="ECO:0007669"/>
    <property type="project" value="TreeGrafter"/>
</dbReference>
<dbReference type="Pfam" id="PF00578">
    <property type="entry name" value="AhpC-TSA"/>
    <property type="match status" value="1"/>
</dbReference>
<evidence type="ECO:0000256" key="7">
    <source>
        <dbReference type="ARBA" id="ARBA00032824"/>
    </source>
</evidence>